<dbReference type="AlphaFoldDB" id="A0A7W5B323"/>
<protein>
    <submittedName>
        <fullName evidence="1">Uncharacterized protein</fullName>
    </submittedName>
</protein>
<proteinExistence type="predicted"/>
<gene>
    <name evidence="1" type="ORF">FHS18_005639</name>
</gene>
<evidence type="ECO:0000313" key="1">
    <source>
        <dbReference type="EMBL" id="MBB3113527.1"/>
    </source>
</evidence>
<comment type="caution">
    <text evidence="1">The sequence shown here is derived from an EMBL/GenBank/DDBJ whole genome shotgun (WGS) entry which is preliminary data.</text>
</comment>
<organism evidence="1 2">
    <name type="scientific">Paenibacillus phyllosphaerae</name>
    <dbReference type="NCBI Taxonomy" id="274593"/>
    <lineage>
        <taxon>Bacteria</taxon>
        <taxon>Bacillati</taxon>
        <taxon>Bacillota</taxon>
        <taxon>Bacilli</taxon>
        <taxon>Bacillales</taxon>
        <taxon>Paenibacillaceae</taxon>
        <taxon>Paenibacillus</taxon>
    </lineage>
</organism>
<dbReference type="EMBL" id="JACHXK010000019">
    <property type="protein sequence ID" value="MBB3113527.1"/>
    <property type="molecule type" value="Genomic_DNA"/>
</dbReference>
<reference evidence="1 2" key="1">
    <citation type="submission" date="2020-08" db="EMBL/GenBank/DDBJ databases">
        <title>Genomic Encyclopedia of Type Strains, Phase III (KMG-III): the genomes of soil and plant-associated and newly described type strains.</title>
        <authorList>
            <person name="Whitman W."/>
        </authorList>
    </citation>
    <scope>NUCLEOTIDE SEQUENCE [LARGE SCALE GENOMIC DNA]</scope>
    <source>
        <strain evidence="1 2">CECT 5862</strain>
    </source>
</reference>
<keyword evidence="2" id="KW-1185">Reference proteome</keyword>
<evidence type="ECO:0000313" key="2">
    <source>
        <dbReference type="Proteomes" id="UP000570361"/>
    </source>
</evidence>
<name>A0A7W5B323_9BACL</name>
<dbReference type="RefSeq" id="WP_183603599.1">
    <property type="nucleotide sequence ID" value="NZ_JACHXK010000019.1"/>
</dbReference>
<dbReference type="Proteomes" id="UP000570361">
    <property type="component" value="Unassembled WGS sequence"/>
</dbReference>
<accession>A0A7W5B323</accession>
<sequence>MSEEQFEMYNDPFKMLILLAQMAADEQGIPLDYANVPNIDNETFSMTNGKFVYKKDQTVIEWYEFLGRDITSNHDLTRTQYNKMFVDCMSSLYNS</sequence>